<keyword evidence="7" id="KW-1185">Reference proteome</keyword>
<dbReference type="SUPFAM" id="SSF56784">
    <property type="entry name" value="HAD-like"/>
    <property type="match status" value="1"/>
</dbReference>
<dbReference type="PANTHER" id="PTHR35134">
    <property type="entry name" value="NUCLEOTIDASE YQFW-RELATED"/>
    <property type="match status" value="1"/>
</dbReference>
<dbReference type="AlphaFoldDB" id="A0A6N3FGX7"/>
<evidence type="ECO:0000256" key="1">
    <source>
        <dbReference type="ARBA" id="ARBA00009589"/>
    </source>
</evidence>
<dbReference type="Gene3D" id="3.40.50.1000">
    <property type="entry name" value="HAD superfamily/HAD-like"/>
    <property type="match status" value="1"/>
</dbReference>
<reference evidence="5 7" key="2">
    <citation type="submission" date="2021-10" db="EMBL/GenBank/DDBJ databases">
        <title>Collection of gut derived symbiotic bacterial strains cultured from healthy donors.</title>
        <authorList>
            <person name="Lin H."/>
            <person name="Littmann E."/>
            <person name="Claire K."/>
            <person name="Pamer E."/>
        </authorList>
    </citation>
    <scope>NUCLEOTIDE SEQUENCE [LARGE SCALE GENOMIC DNA]</scope>
    <source>
        <strain evidence="5 7">MSK.17.68</strain>
    </source>
</reference>
<feature type="active site" description="Nucleophile" evidence="4">
    <location>
        <position position="9"/>
    </location>
</feature>
<dbReference type="InterPro" id="IPR036412">
    <property type="entry name" value="HAD-like_sf"/>
</dbReference>
<dbReference type="InterPro" id="IPR052419">
    <property type="entry name" value="5_3-deoxyribonucleotidase-like"/>
</dbReference>
<dbReference type="InterPro" id="IPR009206">
    <property type="entry name" value="Nucleotidase_putative"/>
</dbReference>
<protein>
    <recommendedName>
        <fullName evidence="3">Nucleotidase</fullName>
        <ecNumber evidence="3">3.1.3.-</ecNumber>
    </recommendedName>
</protein>
<name>A0A6N3FGX7_9FIRM</name>
<reference evidence="6" key="1">
    <citation type="submission" date="2019-11" db="EMBL/GenBank/DDBJ databases">
        <authorList>
            <person name="Feng L."/>
        </authorList>
    </citation>
    <scope>NUCLEOTIDE SEQUENCE</scope>
    <source>
        <strain evidence="6">IbartlettiiLFYP30</strain>
    </source>
</reference>
<dbReference type="InterPro" id="IPR023214">
    <property type="entry name" value="HAD_sf"/>
</dbReference>
<dbReference type="GeneID" id="89566185"/>
<feature type="active site" description="Proton donor" evidence="4">
    <location>
        <position position="11"/>
    </location>
</feature>
<comment type="similarity">
    <text evidence="1 3">Belongs to the 5'(3')-deoxyribonucleotidase family.</text>
</comment>
<dbReference type="InterPro" id="IPR010708">
    <property type="entry name" value="5'(3')-deoxyribonucleotidase"/>
</dbReference>
<evidence type="ECO:0000256" key="2">
    <source>
        <dbReference type="ARBA" id="ARBA00022801"/>
    </source>
</evidence>
<sequence length="185" mass="21419">MKNLNICIDIDGTITSPYHYLPYLNSIYNKKLTEEDFTTVYWAELYGDTLEGMLDKLHSKYMNSYSEAKVVEGVKDVIDELYKDNNLFFVTARNYSLTQITQDWLKKQQLSQIPLYSLGTDNKLHKANELKCDIFIEDHPNNALNLANGGIKVILIDCNYNKGVEHQNITRVSSWKEIKDVIDKL</sequence>
<evidence type="ECO:0000256" key="3">
    <source>
        <dbReference type="PIRNR" id="PIRNR021362"/>
    </source>
</evidence>
<evidence type="ECO:0000313" key="6">
    <source>
        <dbReference type="EMBL" id="VYU51086.1"/>
    </source>
</evidence>
<dbReference type="PIRSF" id="PIRSF021362">
    <property type="entry name" value="UCP021362_HAD"/>
    <property type="match status" value="1"/>
</dbReference>
<dbReference type="PANTHER" id="PTHR35134:SF2">
    <property type="entry name" value="NUCLEOTIDASE YQFW-RELATED"/>
    <property type="match status" value="1"/>
</dbReference>
<evidence type="ECO:0000313" key="7">
    <source>
        <dbReference type="Proteomes" id="UP001299409"/>
    </source>
</evidence>
<gene>
    <name evidence="6" type="ORF">IBLFYP30_00396</name>
    <name evidence="5" type="ORF">LIP50_11200</name>
</gene>
<dbReference type="Proteomes" id="UP001299409">
    <property type="component" value="Unassembled WGS sequence"/>
</dbReference>
<evidence type="ECO:0000256" key="4">
    <source>
        <dbReference type="PIRSR" id="PIRSR610708-1"/>
    </source>
</evidence>
<keyword evidence="2 3" id="KW-0378">Hydrolase</keyword>
<organism evidence="6">
    <name type="scientific">Intestinibacter bartlettii</name>
    <dbReference type="NCBI Taxonomy" id="261299"/>
    <lineage>
        <taxon>Bacteria</taxon>
        <taxon>Bacillati</taxon>
        <taxon>Bacillota</taxon>
        <taxon>Clostridia</taxon>
        <taxon>Peptostreptococcales</taxon>
        <taxon>Peptostreptococcaceae</taxon>
        <taxon>Intestinibacter</taxon>
    </lineage>
</organism>
<dbReference type="Pfam" id="PF06941">
    <property type="entry name" value="NT5C"/>
    <property type="match status" value="1"/>
</dbReference>
<dbReference type="EMBL" id="JAJBMB010000012">
    <property type="protein sequence ID" value="MCB5446770.1"/>
    <property type="molecule type" value="Genomic_DNA"/>
</dbReference>
<dbReference type="GO" id="GO:0008253">
    <property type="term" value="F:5'-nucleotidase activity"/>
    <property type="evidence" value="ECO:0007669"/>
    <property type="project" value="InterPro"/>
</dbReference>
<accession>A0A6N3FGX7</accession>
<dbReference type="EMBL" id="CACRUE010000044">
    <property type="protein sequence ID" value="VYU51086.1"/>
    <property type="molecule type" value="Genomic_DNA"/>
</dbReference>
<proteinExistence type="inferred from homology"/>
<dbReference type="EC" id="3.1.3.-" evidence="3"/>
<dbReference type="GO" id="GO:0009264">
    <property type="term" value="P:deoxyribonucleotide catabolic process"/>
    <property type="evidence" value="ECO:0007669"/>
    <property type="project" value="InterPro"/>
</dbReference>
<dbReference type="RefSeq" id="WP_007286461.1">
    <property type="nucleotide sequence ID" value="NZ_BAABXU010000001.1"/>
</dbReference>
<evidence type="ECO:0000313" key="5">
    <source>
        <dbReference type="EMBL" id="MCB5446770.1"/>
    </source>
</evidence>